<proteinExistence type="predicted"/>
<evidence type="ECO:0000313" key="2">
    <source>
        <dbReference type="EMBL" id="CAH8389704.1"/>
    </source>
</evidence>
<comment type="caution">
    <text evidence="2">The sequence shown here is derived from an EMBL/GenBank/DDBJ whole genome shotgun (WGS) entry which is preliminary data.</text>
</comment>
<organism evidence="2 3">
    <name type="scientific">Eruca vesicaria subsp. sativa</name>
    <name type="common">Garden rocket</name>
    <name type="synonym">Eruca sativa</name>
    <dbReference type="NCBI Taxonomy" id="29727"/>
    <lineage>
        <taxon>Eukaryota</taxon>
        <taxon>Viridiplantae</taxon>
        <taxon>Streptophyta</taxon>
        <taxon>Embryophyta</taxon>
        <taxon>Tracheophyta</taxon>
        <taxon>Spermatophyta</taxon>
        <taxon>Magnoliopsida</taxon>
        <taxon>eudicotyledons</taxon>
        <taxon>Gunneridae</taxon>
        <taxon>Pentapetalae</taxon>
        <taxon>rosids</taxon>
        <taxon>malvids</taxon>
        <taxon>Brassicales</taxon>
        <taxon>Brassicaceae</taxon>
        <taxon>Brassiceae</taxon>
        <taxon>Eruca</taxon>
    </lineage>
</organism>
<keyword evidence="3" id="KW-1185">Reference proteome</keyword>
<dbReference type="AlphaFoldDB" id="A0ABC8M3F8"/>
<dbReference type="Proteomes" id="UP001642260">
    <property type="component" value="Unassembled WGS sequence"/>
</dbReference>
<dbReference type="InterPro" id="IPR006462">
    <property type="entry name" value="MS5"/>
</dbReference>
<dbReference type="PANTHER" id="PTHR31260">
    <property type="entry name" value="CYSTATIN/MONELLIN SUPERFAMILY PROTEIN"/>
    <property type="match status" value="1"/>
</dbReference>
<sequence>MFDVMVEEAKMCLGEPPQRKRKLETPVSLPPPPCPAVDEDSDEEVDPVALSKYQQQVSESGGFDVDLFFQPFGGIIPGGCSDHSLLFGKVGLHCYNLEKGTNLQFKQVTKVNTQISSLFTFYITLEATDPFHDNSVVTFQTCLTDTVLKHQARLRLFTTTCRIKPQVPGTGELGSFWYPDDDVDPCYKVDLPNWLQDDALSGDDKLQFYEVYNSHVFTFFIKTNKPFFLLTQVKDWELKENQWLYLYAEFALFSLWEDDLSAYMPFEMRKVVVQTKEDMKLKSGNAVFYLSFKARGGPECRGIVRRTTDGRPGHMCLETRCWIDK</sequence>
<gene>
    <name evidence="2" type="ORF">ERUC_LOCUS42187</name>
</gene>
<name>A0ABC8M3F8_ERUVS</name>
<accession>A0ABC8M3F8</accession>
<protein>
    <submittedName>
        <fullName evidence="2">Uncharacterized protein</fullName>
    </submittedName>
</protein>
<reference evidence="2 3" key="1">
    <citation type="submission" date="2022-03" db="EMBL/GenBank/DDBJ databases">
        <authorList>
            <person name="Macdonald S."/>
            <person name="Ahmed S."/>
            <person name="Newling K."/>
        </authorList>
    </citation>
    <scope>NUCLEOTIDE SEQUENCE [LARGE SCALE GENOMIC DNA]</scope>
</reference>
<evidence type="ECO:0000313" key="3">
    <source>
        <dbReference type="Proteomes" id="UP001642260"/>
    </source>
</evidence>
<evidence type="ECO:0000256" key="1">
    <source>
        <dbReference type="SAM" id="MobiDB-lite"/>
    </source>
</evidence>
<dbReference type="Pfam" id="PF04776">
    <property type="entry name" value="protein_MS5"/>
    <property type="match status" value="1"/>
</dbReference>
<dbReference type="Gene3D" id="3.10.450.10">
    <property type="match status" value="1"/>
</dbReference>
<dbReference type="EMBL" id="CAKOAT010849598">
    <property type="protein sequence ID" value="CAH8389704.1"/>
    <property type="molecule type" value="Genomic_DNA"/>
</dbReference>
<dbReference type="PANTHER" id="PTHR31260:SF41">
    <property type="entry name" value="CYSTATIN DOMAIN-CONTAINING PROTEIN"/>
    <property type="match status" value="1"/>
</dbReference>
<feature type="region of interest" description="Disordered" evidence="1">
    <location>
        <begin position="15"/>
        <end position="42"/>
    </location>
</feature>